<dbReference type="AlphaFoldDB" id="A0A0M3KI47"/>
<protein>
    <submittedName>
        <fullName evidence="1">Alpha-carbonic anhydrase domain-containing protein</fullName>
    </submittedName>
</protein>
<organism evidence="1">
    <name type="scientific">Anisakis simplex</name>
    <name type="common">Herring worm</name>
    <dbReference type="NCBI Taxonomy" id="6269"/>
    <lineage>
        <taxon>Eukaryota</taxon>
        <taxon>Metazoa</taxon>
        <taxon>Ecdysozoa</taxon>
        <taxon>Nematoda</taxon>
        <taxon>Chromadorea</taxon>
        <taxon>Rhabditida</taxon>
        <taxon>Spirurina</taxon>
        <taxon>Ascaridomorpha</taxon>
        <taxon>Ascaridoidea</taxon>
        <taxon>Anisakidae</taxon>
        <taxon>Anisakis</taxon>
        <taxon>Anisakis simplex complex</taxon>
    </lineage>
</organism>
<name>A0A0M3KI47_ANISI</name>
<sequence>LPAVGFTAAKMNEMCSFTGGNRHHTDNVLNLNFRFQDLDMIASIVAKEQAMLKVNSAARVDQNSLANLALPHRHPQVIVNGSKLRSLLGHQQPETVEDNVEVVVVEILA</sequence>
<dbReference type="WBParaSite" id="ASIM_0002066501-mRNA-1">
    <property type="protein sequence ID" value="ASIM_0002066501-mRNA-1"/>
    <property type="gene ID" value="ASIM_0002066501"/>
</dbReference>
<proteinExistence type="predicted"/>
<reference evidence="1" key="1">
    <citation type="submission" date="2017-02" db="UniProtKB">
        <authorList>
            <consortium name="WormBaseParasite"/>
        </authorList>
    </citation>
    <scope>IDENTIFICATION</scope>
</reference>
<accession>A0A0M3KI47</accession>
<evidence type="ECO:0000313" key="1">
    <source>
        <dbReference type="WBParaSite" id="ASIM_0002066501-mRNA-1"/>
    </source>
</evidence>